<proteinExistence type="predicted"/>
<protein>
    <submittedName>
        <fullName evidence="2">Uncharacterized protein</fullName>
    </submittedName>
</protein>
<dbReference type="Proteomes" id="UP000825729">
    <property type="component" value="Unassembled WGS sequence"/>
</dbReference>
<evidence type="ECO:0000256" key="1">
    <source>
        <dbReference type="SAM" id="MobiDB-lite"/>
    </source>
</evidence>
<sequence length="77" mass="8474">MDQSNSNGWREVQKQSSKAKPHSTYSKRFSTDDYIRAKGNSTSQDIGTIGGAMMKNAQFDEQCIPDTPILGGECSNK</sequence>
<gene>
    <name evidence="2" type="ORF">H6P81_019691</name>
</gene>
<keyword evidence="3" id="KW-1185">Reference proteome</keyword>
<evidence type="ECO:0000313" key="2">
    <source>
        <dbReference type="EMBL" id="KAG9439526.1"/>
    </source>
</evidence>
<dbReference type="EMBL" id="JAINDJ010000008">
    <property type="protein sequence ID" value="KAG9439526.1"/>
    <property type="molecule type" value="Genomic_DNA"/>
</dbReference>
<evidence type="ECO:0000313" key="3">
    <source>
        <dbReference type="Proteomes" id="UP000825729"/>
    </source>
</evidence>
<name>A0AAV7DVI3_ARIFI</name>
<organism evidence="2 3">
    <name type="scientific">Aristolochia fimbriata</name>
    <name type="common">White veined hardy Dutchman's pipe vine</name>
    <dbReference type="NCBI Taxonomy" id="158543"/>
    <lineage>
        <taxon>Eukaryota</taxon>
        <taxon>Viridiplantae</taxon>
        <taxon>Streptophyta</taxon>
        <taxon>Embryophyta</taxon>
        <taxon>Tracheophyta</taxon>
        <taxon>Spermatophyta</taxon>
        <taxon>Magnoliopsida</taxon>
        <taxon>Magnoliidae</taxon>
        <taxon>Piperales</taxon>
        <taxon>Aristolochiaceae</taxon>
        <taxon>Aristolochia</taxon>
    </lineage>
</organism>
<feature type="region of interest" description="Disordered" evidence="1">
    <location>
        <begin position="1"/>
        <end position="31"/>
    </location>
</feature>
<comment type="caution">
    <text evidence="2">The sequence shown here is derived from an EMBL/GenBank/DDBJ whole genome shotgun (WGS) entry which is preliminary data.</text>
</comment>
<feature type="compositionally biased region" description="Polar residues" evidence="1">
    <location>
        <begin position="1"/>
        <end position="28"/>
    </location>
</feature>
<dbReference type="AlphaFoldDB" id="A0AAV7DVI3"/>
<accession>A0AAV7DVI3</accession>
<reference evidence="2 3" key="1">
    <citation type="submission" date="2021-07" db="EMBL/GenBank/DDBJ databases">
        <title>The Aristolochia fimbriata genome: insights into angiosperm evolution, floral development and chemical biosynthesis.</title>
        <authorList>
            <person name="Jiao Y."/>
        </authorList>
    </citation>
    <scope>NUCLEOTIDE SEQUENCE [LARGE SCALE GENOMIC DNA]</scope>
    <source>
        <strain evidence="2">IBCAS-2021</strain>
        <tissue evidence="2">Leaf</tissue>
    </source>
</reference>